<dbReference type="InterPro" id="IPR034660">
    <property type="entry name" value="DinB/YfiT-like"/>
</dbReference>
<dbReference type="InterPro" id="IPR010872">
    <property type="entry name" value="MDMPI_C-term_domain"/>
</dbReference>
<name>A0A8H9MEH9_9PSEU</name>
<protein>
    <recommendedName>
        <fullName evidence="5">Maleylpyruvate isomerase family mycothiol-dependent enzyme</fullName>
    </recommendedName>
</protein>
<dbReference type="RefSeq" id="WP_311733246.1">
    <property type="nucleotide sequence ID" value="NZ_CP174150.1"/>
</dbReference>
<dbReference type="Pfam" id="PF11716">
    <property type="entry name" value="MDMPI_N"/>
    <property type="match status" value="1"/>
</dbReference>
<dbReference type="GO" id="GO:0046872">
    <property type="term" value="F:metal ion binding"/>
    <property type="evidence" value="ECO:0007669"/>
    <property type="project" value="InterPro"/>
</dbReference>
<evidence type="ECO:0000313" key="4">
    <source>
        <dbReference type="Proteomes" id="UP000658656"/>
    </source>
</evidence>
<sequence>MRHDDYLTTIRNQSEALRSAAVRAGPDAVVPTCPKWTVSRLVSHIGRVHSWVNAALADPSGQDVTPERPPADWAELLPWWDEQLSRMLAGLADPKAPAWLPFKAYPQVAGSWARRQAHEAAIHRLDAEHALVDEPPVVFDPELAVDGIDELIVGMVPAQRDWSSSAFSGIVALHATDVDRDWSVRLSSGMPPEISFDRAAGDVTVAGPADAIYRQVWGRPNAAVITGSTELLEPLAAP</sequence>
<evidence type="ECO:0008006" key="5">
    <source>
        <dbReference type="Google" id="ProtNLM"/>
    </source>
</evidence>
<proteinExistence type="predicted"/>
<dbReference type="Proteomes" id="UP000658656">
    <property type="component" value="Unassembled WGS sequence"/>
</dbReference>
<dbReference type="NCBIfam" id="TIGR03083">
    <property type="entry name" value="maleylpyruvate isomerase family mycothiol-dependent enzyme"/>
    <property type="match status" value="1"/>
</dbReference>
<gene>
    <name evidence="3" type="ORF">GCM10017566_53460</name>
</gene>
<feature type="domain" description="Mycothiol-dependent maleylpyruvate isomerase metal-binding" evidence="2">
    <location>
        <begin position="9"/>
        <end position="127"/>
    </location>
</feature>
<keyword evidence="4" id="KW-1185">Reference proteome</keyword>
<reference evidence="3" key="2">
    <citation type="submission" date="2020-09" db="EMBL/GenBank/DDBJ databases">
        <authorList>
            <person name="Sun Q."/>
            <person name="Zhou Y."/>
        </authorList>
    </citation>
    <scope>NUCLEOTIDE SEQUENCE</scope>
    <source>
        <strain evidence="3">CGMCC 4.7679</strain>
    </source>
</reference>
<organism evidence="3 4">
    <name type="scientific">Amycolatopsis bartoniae</name>
    <dbReference type="NCBI Taxonomy" id="941986"/>
    <lineage>
        <taxon>Bacteria</taxon>
        <taxon>Bacillati</taxon>
        <taxon>Actinomycetota</taxon>
        <taxon>Actinomycetes</taxon>
        <taxon>Pseudonocardiales</taxon>
        <taxon>Pseudonocardiaceae</taxon>
        <taxon>Amycolatopsis</taxon>
    </lineage>
</organism>
<evidence type="ECO:0000313" key="3">
    <source>
        <dbReference type="EMBL" id="GHF72863.1"/>
    </source>
</evidence>
<reference evidence="3" key="1">
    <citation type="journal article" date="2014" name="Int. J. Syst. Evol. Microbiol.">
        <title>Complete genome sequence of Corynebacterium casei LMG S-19264T (=DSM 44701T), isolated from a smear-ripened cheese.</title>
        <authorList>
            <consortium name="US DOE Joint Genome Institute (JGI-PGF)"/>
            <person name="Walter F."/>
            <person name="Albersmeier A."/>
            <person name="Kalinowski J."/>
            <person name="Ruckert C."/>
        </authorList>
    </citation>
    <scope>NUCLEOTIDE SEQUENCE</scope>
    <source>
        <strain evidence="3">CGMCC 4.7679</strain>
    </source>
</reference>
<comment type="caution">
    <text evidence="3">The sequence shown here is derived from an EMBL/GenBank/DDBJ whole genome shotgun (WGS) entry which is preliminary data.</text>
</comment>
<dbReference type="PANTHER" id="PTHR40758">
    <property type="entry name" value="CONSERVED PROTEIN"/>
    <property type="match status" value="1"/>
</dbReference>
<accession>A0A8H9MEH9</accession>
<dbReference type="InterPro" id="IPR024344">
    <property type="entry name" value="MDMPI_metal-binding"/>
</dbReference>
<feature type="domain" description="MDMPI C-terminal" evidence="1">
    <location>
        <begin position="142"/>
        <end position="233"/>
    </location>
</feature>
<dbReference type="PANTHER" id="PTHR40758:SF1">
    <property type="entry name" value="CONSERVED PROTEIN"/>
    <property type="match status" value="1"/>
</dbReference>
<dbReference type="GO" id="GO:0005886">
    <property type="term" value="C:plasma membrane"/>
    <property type="evidence" value="ECO:0007669"/>
    <property type="project" value="TreeGrafter"/>
</dbReference>
<dbReference type="AlphaFoldDB" id="A0A8H9MEH9"/>
<dbReference type="Pfam" id="PF07398">
    <property type="entry name" value="MDMPI_C"/>
    <property type="match status" value="1"/>
</dbReference>
<evidence type="ECO:0000259" key="2">
    <source>
        <dbReference type="Pfam" id="PF11716"/>
    </source>
</evidence>
<dbReference type="InterPro" id="IPR017517">
    <property type="entry name" value="Maleyloyr_isom"/>
</dbReference>
<dbReference type="SUPFAM" id="SSF109854">
    <property type="entry name" value="DinB/YfiT-like putative metalloenzymes"/>
    <property type="match status" value="1"/>
</dbReference>
<evidence type="ECO:0000259" key="1">
    <source>
        <dbReference type="Pfam" id="PF07398"/>
    </source>
</evidence>
<dbReference type="EMBL" id="BNAV01000009">
    <property type="protein sequence ID" value="GHF72863.1"/>
    <property type="molecule type" value="Genomic_DNA"/>
</dbReference>